<dbReference type="InterPro" id="IPR014710">
    <property type="entry name" value="RmlC-like_jellyroll"/>
</dbReference>
<protein>
    <recommendedName>
        <fullName evidence="2">(S)-ureidoglycine aminohydrolase cupin domain-containing protein</fullName>
    </recommendedName>
</protein>
<dbReference type="AlphaFoldDB" id="A0A383A8W4"/>
<proteinExistence type="predicted"/>
<dbReference type="InterPro" id="IPR008579">
    <property type="entry name" value="UGlyAH_Cupin_dom"/>
</dbReference>
<organism evidence="3">
    <name type="scientific">marine metagenome</name>
    <dbReference type="NCBI Taxonomy" id="408172"/>
    <lineage>
        <taxon>unclassified sequences</taxon>
        <taxon>metagenomes</taxon>
        <taxon>ecological metagenomes</taxon>
    </lineage>
</organism>
<evidence type="ECO:0000313" key="3">
    <source>
        <dbReference type="EMBL" id="SVE04053.1"/>
    </source>
</evidence>
<feature type="domain" description="(S)-ureidoglycine aminohydrolase cupin" evidence="2">
    <location>
        <begin position="63"/>
        <end position="102"/>
    </location>
</feature>
<accession>A0A383A8W4</accession>
<feature type="region of interest" description="Disordered" evidence="1">
    <location>
        <begin position="1"/>
        <end position="27"/>
    </location>
</feature>
<sequence length="121" mass="13014">MPTLTKKNFDSPDETMTPPKTRVDNVDLGNGQTAMRIKAEPGWKWSECIKPAVKTDSCEKAHFGVCVSGKMIVTHDDGSSVEVGPGDAYAFAPGHDGEVISDEPFVGYEFNSATAATYAKE</sequence>
<name>A0A383A8W4_9ZZZZ</name>
<evidence type="ECO:0000256" key="1">
    <source>
        <dbReference type="SAM" id="MobiDB-lite"/>
    </source>
</evidence>
<evidence type="ECO:0000259" key="2">
    <source>
        <dbReference type="Pfam" id="PF05899"/>
    </source>
</evidence>
<dbReference type="CDD" id="cd06990">
    <property type="entry name" value="cupin_DUF861"/>
    <property type="match status" value="1"/>
</dbReference>
<reference evidence="3" key="1">
    <citation type="submission" date="2018-05" db="EMBL/GenBank/DDBJ databases">
        <authorList>
            <person name="Lanie J.A."/>
            <person name="Ng W.-L."/>
            <person name="Kazmierczak K.M."/>
            <person name="Andrzejewski T.M."/>
            <person name="Davidsen T.M."/>
            <person name="Wayne K.J."/>
            <person name="Tettelin H."/>
            <person name="Glass J.I."/>
            <person name="Rusch D."/>
            <person name="Podicherti R."/>
            <person name="Tsui H.-C.T."/>
            <person name="Winkler M.E."/>
        </authorList>
    </citation>
    <scope>NUCLEOTIDE SEQUENCE</scope>
</reference>
<gene>
    <name evidence="3" type="ORF">METZ01_LOCUS456907</name>
</gene>
<dbReference type="SUPFAM" id="SSF51182">
    <property type="entry name" value="RmlC-like cupins"/>
    <property type="match status" value="1"/>
</dbReference>
<dbReference type="Gene3D" id="2.60.120.10">
    <property type="entry name" value="Jelly Rolls"/>
    <property type="match status" value="1"/>
</dbReference>
<dbReference type="InterPro" id="IPR011051">
    <property type="entry name" value="RmlC_Cupin_sf"/>
</dbReference>
<dbReference type="EMBL" id="UINC01190076">
    <property type="protein sequence ID" value="SVE04053.1"/>
    <property type="molecule type" value="Genomic_DNA"/>
</dbReference>
<dbReference type="Pfam" id="PF05899">
    <property type="entry name" value="Cupin_3"/>
    <property type="match status" value="1"/>
</dbReference>